<feature type="domain" description="NADP-dependent oxidoreductase" evidence="8">
    <location>
        <begin position="19"/>
        <end position="283"/>
    </location>
</feature>
<evidence type="ECO:0000259" key="8">
    <source>
        <dbReference type="Pfam" id="PF00248"/>
    </source>
</evidence>
<feature type="active site" description="Proton donor" evidence="5">
    <location>
        <position position="52"/>
    </location>
</feature>
<evidence type="ECO:0000256" key="2">
    <source>
        <dbReference type="ARBA" id="ARBA00022857"/>
    </source>
</evidence>
<keyword evidence="2" id="KW-0521">NADP</keyword>
<sequence>MTNTIEFFELNSGAKIPSIGVGTFQIEPNFIEKSLTTAIKVGYRHIDCASRYENQAEIGKALKKIFDDGLIKREELWITSKLWCTDHAEEDVPNALDKTLQELQLDYIDLYLIHLPFSMKKGSIGMKPENFTMLNIPRTWKAMEELYDSGKAKAIGVSNFSTKKLQDLFDIARVPPAVNQVELHLGWKQPKLHAFSASKGILLSGYSPLGSPQDNKNNILNNPIIKSVSEKLGKTPAQVSIRWGLQMGHCVITKSTSDLRINQNFDIFNWSIPEHLMTLLSQIEETGRIHAAASCVHPTCGPYRTIEELWDGEV</sequence>
<dbReference type="Gene3D" id="3.20.20.100">
    <property type="entry name" value="NADP-dependent oxidoreductase domain"/>
    <property type="match status" value="1"/>
</dbReference>
<evidence type="ECO:0000313" key="10">
    <source>
        <dbReference type="Proteomes" id="UP001058974"/>
    </source>
</evidence>
<dbReference type="OrthoDB" id="416253at2759"/>
<dbReference type="Gramene" id="Psat07G0655800-T1">
    <property type="protein sequence ID" value="KAI5391798.1"/>
    <property type="gene ID" value="KIW84_076558"/>
</dbReference>
<dbReference type="InterPro" id="IPR023210">
    <property type="entry name" value="NADP_OxRdtase_dom"/>
</dbReference>
<gene>
    <name evidence="9" type="ORF">KIW84_076558</name>
</gene>
<keyword evidence="4" id="KW-0560">Oxidoreductase</keyword>
<organism evidence="9 10">
    <name type="scientific">Pisum sativum</name>
    <name type="common">Garden pea</name>
    <name type="synonym">Lathyrus oleraceus</name>
    <dbReference type="NCBI Taxonomy" id="3888"/>
    <lineage>
        <taxon>Eukaryota</taxon>
        <taxon>Viridiplantae</taxon>
        <taxon>Streptophyta</taxon>
        <taxon>Embryophyta</taxon>
        <taxon>Tracheophyta</taxon>
        <taxon>Spermatophyta</taxon>
        <taxon>Magnoliopsida</taxon>
        <taxon>eudicotyledons</taxon>
        <taxon>Gunneridae</taxon>
        <taxon>Pentapetalae</taxon>
        <taxon>rosids</taxon>
        <taxon>fabids</taxon>
        <taxon>Fabales</taxon>
        <taxon>Fabaceae</taxon>
        <taxon>Papilionoideae</taxon>
        <taxon>50 kb inversion clade</taxon>
        <taxon>NPAAA clade</taxon>
        <taxon>Hologalegina</taxon>
        <taxon>IRL clade</taxon>
        <taxon>Fabeae</taxon>
        <taxon>Lathyrus</taxon>
    </lineage>
</organism>
<dbReference type="InterPro" id="IPR036812">
    <property type="entry name" value="NAD(P)_OxRdtase_dom_sf"/>
</dbReference>
<dbReference type="Proteomes" id="UP001058974">
    <property type="component" value="Chromosome 7"/>
</dbReference>
<evidence type="ECO:0000313" key="9">
    <source>
        <dbReference type="EMBL" id="KAI5391798.1"/>
    </source>
</evidence>
<reference evidence="9 10" key="1">
    <citation type="journal article" date="2022" name="Nat. Genet.">
        <title>Improved pea reference genome and pan-genome highlight genomic features and evolutionary characteristics.</title>
        <authorList>
            <person name="Yang T."/>
            <person name="Liu R."/>
            <person name="Luo Y."/>
            <person name="Hu S."/>
            <person name="Wang D."/>
            <person name="Wang C."/>
            <person name="Pandey M.K."/>
            <person name="Ge S."/>
            <person name="Xu Q."/>
            <person name="Li N."/>
            <person name="Li G."/>
            <person name="Huang Y."/>
            <person name="Saxena R.K."/>
            <person name="Ji Y."/>
            <person name="Li M."/>
            <person name="Yan X."/>
            <person name="He Y."/>
            <person name="Liu Y."/>
            <person name="Wang X."/>
            <person name="Xiang C."/>
            <person name="Varshney R.K."/>
            <person name="Ding H."/>
            <person name="Gao S."/>
            <person name="Zong X."/>
        </authorList>
    </citation>
    <scope>NUCLEOTIDE SEQUENCE [LARGE SCALE GENOMIC DNA]</scope>
    <source>
        <strain evidence="9 10">cv. Zhongwan 6</strain>
    </source>
</reference>
<dbReference type="EMBL" id="JAMSHJ010000007">
    <property type="protein sequence ID" value="KAI5391798.1"/>
    <property type="molecule type" value="Genomic_DNA"/>
</dbReference>
<dbReference type="InterPro" id="IPR018170">
    <property type="entry name" value="Aldo/ket_reductase_CS"/>
</dbReference>
<dbReference type="SUPFAM" id="SSF51430">
    <property type="entry name" value="NAD(P)-linked oxidoreductase"/>
    <property type="match status" value="1"/>
</dbReference>
<dbReference type="InterPro" id="IPR044498">
    <property type="entry name" value="AKR4C"/>
</dbReference>
<evidence type="ECO:0000256" key="1">
    <source>
        <dbReference type="ARBA" id="ARBA00007905"/>
    </source>
</evidence>
<proteinExistence type="inferred from homology"/>
<comment type="caution">
    <text evidence="9">The sequence shown here is derived from an EMBL/GenBank/DDBJ whole genome shotgun (WGS) entry which is preliminary data.</text>
</comment>
<dbReference type="PIRSF" id="PIRSF000097">
    <property type="entry name" value="AKR"/>
    <property type="match status" value="1"/>
</dbReference>
<dbReference type="CDD" id="cd19125">
    <property type="entry name" value="AKR_AKR4C1-15"/>
    <property type="match status" value="1"/>
</dbReference>
<accession>A0A9D4VWU8</accession>
<dbReference type="PANTHER" id="PTHR11732">
    <property type="entry name" value="ALDO/KETO REDUCTASE"/>
    <property type="match status" value="1"/>
</dbReference>
<evidence type="ECO:0000256" key="3">
    <source>
        <dbReference type="ARBA" id="ARBA00022990"/>
    </source>
</evidence>
<feature type="site" description="Lowers pKa of active site Tyr" evidence="7">
    <location>
        <position position="81"/>
    </location>
</feature>
<dbReference type="FunFam" id="3.20.20.100:FF:000010">
    <property type="entry name" value="NADPH-dependent aldo-keto reductase, chloroplastic"/>
    <property type="match status" value="1"/>
</dbReference>
<dbReference type="PRINTS" id="PR00069">
    <property type="entry name" value="ALDKETRDTASE"/>
</dbReference>
<keyword evidence="10" id="KW-1185">Reference proteome</keyword>
<evidence type="ECO:0000256" key="7">
    <source>
        <dbReference type="PIRSR" id="PIRSR000097-3"/>
    </source>
</evidence>
<dbReference type="AlphaFoldDB" id="A0A9D4VWU8"/>
<dbReference type="GO" id="GO:0016491">
    <property type="term" value="F:oxidoreductase activity"/>
    <property type="evidence" value="ECO:0007669"/>
    <property type="project" value="UniProtKB-KW"/>
</dbReference>
<dbReference type="PROSITE" id="PS00062">
    <property type="entry name" value="ALDOKETO_REDUCTASE_2"/>
    <property type="match status" value="1"/>
</dbReference>
<protein>
    <recommendedName>
        <fullName evidence="8">NADP-dependent oxidoreductase domain-containing protein</fullName>
    </recommendedName>
</protein>
<dbReference type="Pfam" id="PF00248">
    <property type="entry name" value="Aldo_ket_red"/>
    <property type="match status" value="1"/>
</dbReference>
<keyword evidence="3" id="KW-0007">Acetylation</keyword>
<comment type="similarity">
    <text evidence="1">Belongs to the aldo/keto reductase family.</text>
</comment>
<dbReference type="InterPro" id="IPR020471">
    <property type="entry name" value="AKR"/>
</dbReference>
<dbReference type="PROSITE" id="PS00798">
    <property type="entry name" value="ALDOKETO_REDUCTASE_1"/>
    <property type="match status" value="1"/>
</dbReference>
<name>A0A9D4VWU8_PEA</name>
<evidence type="ECO:0000256" key="5">
    <source>
        <dbReference type="PIRSR" id="PIRSR000097-1"/>
    </source>
</evidence>
<evidence type="ECO:0000256" key="4">
    <source>
        <dbReference type="ARBA" id="ARBA00023002"/>
    </source>
</evidence>
<evidence type="ECO:0000256" key="6">
    <source>
        <dbReference type="PIRSR" id="PIRSR000097-2"/>
    </source>
</evidence>
<feature type="binding site" evidence="6">
    <location>
        <position position="114"/>
    </location>
    <ligand>
        <name>substrate</name>
    </ligand>
</feature>